<protein>
    <submittedName>
        <fullName evidence="6">Uncharacterized protein</fullName>
    </submittedName>
</protein>
<comment type="subcellular location">
    <subcellularLocation>
        <location evidence="1">Membrane</location>
        <topology evidence="1">Multi-pass membrane protein</topology>
    </subcellularLocation>
</comment>
<evidence type="ECO:0000256" key="5">
    <source>
        <dbReference type="SAM" id="Phobius"/>
    </source>
</evidence>
<accession>A0A9W9D1Z9</accession>
<organism evidence="6 7">
    <name type="scientific">Didymella pomorum</name>
    <dbReference type="NCBI Taxonomy" id="749634"/>
    <lineage>
        <taxon>Eukaryota</taxon>
        <taxon>Fungi</taxon>
        <taxon>Dikarya</taxon>
        <taxon>Ascomycota</taxon>
        <taxon>Pezizomycotina</taxon>
        <taxon>Dothideomycetes</taxon>
        <taxon>Pleosporomycetidae</taxon>
        <taxon>Pleosporales</taxon>
        <taxon>Pleosporineae</taxon>
        <taxon>Didymellaceae</taxon>
        <taxon>Didymella</taxon>
    </lineage>
</organism>
<feature type="transmembrane region" description="Helical" evidence="5">
    <location>
        <begin position="161"/>
        <end position="183"/>
    </location>
</feature>
<keyword evidence="2 5" id="KW-0812">Transmembrane</keyword>
<dbReference type="PANTHER" id="PTHR48022:SF59">
    <property type="entry name" value="MAJOR FACILITATOR SUPERFAMILY (MFS) PROFILE DOMAIN-CONTAINING PROTEIN"/>
    <property type="match status" value="1"/>
</dbReference>
<dbReference type="GO" id="GO:0016020">
    <property type="term" value="C:membrane"/>
    <property type="evidence" value="ECO:0007669"/>
    <property type="project" value="UniProtKB-SubCell"/>
</dbReference>
<evidence type="ECO:0000313" key="6">
    <source>
        <dbReference type="EMBL" id="KAJ4398044.1"/>
    </source>
</evidence>
<dbReference type="InterPro" id="IPR050360">
    <property type="entry name" value="MFS_Sugar_Transporters"/>
</dbReference>
<evidence type="ECO:0000256" key="1">
    <source>
        <dbReference type="ARBA" id="ARBA00004141"/>
    </source>
</evidence>
<comment type="caution">
    <text evidence="6">The sequence shown here is derived from an EMBL/GenBank/DDBJ whole genome shotgun (WGS) entry which is preliminary data.</text>
</comment>
<evidence type="ECO:0000256" key="4">
    <source>
        <dbReference type="ARBA" id="ARBA00023136"/>
    </source>
</evidence>
<keyword evidence="7" id="KW-1185">Reference proteome</keyword>
<dbReference type="Proteomes" id="UP001140510">
    <property type="component" value="Unassembled WGS sequence"/>
</dbReference>
<dbReference type="Pfam" id="PF00083">
    <property type="entry name" value="Sugar_tr"/>
    <property type="match status" value="1"/>
</dbReference>
<sequence>MGILSDSTVARYIRAITQAPRELIFSRRLLVSAALYATAGVPITWDQGSSSVMMLLSLTVSCFFIYAGFLHIAVSRLQYQVVRSVPCIIMAIIILRSFVVLSESARWLMLVGCEEKAVETLVALSGLPAEHPYVVNELYGIRRQIEILTLNGVGGSTDRNMFLTGIYSMSKFFYTIIASFFFIDALGRRKSLLIGITIQMISDIYIGTFLKYQKTDSVAPGSSQGAIAVIFTHGFGYAFGESCDRV</sequence>
<dbReference type="EMBL" id="JAPEVA010000141">
    <property type="protein sequence ID" value="KAJ4398044.1"/>
    <property type="molecule type" value="Genomic_DNA"/>
</dbReference>
<dbReference type="OrthoDB" id="5296287at2759"/>
<dbReference type="InterPro" id="IPR036259">
    <property type="entry name" value="MFS_trans_sf"/>
</dbReference>
<keyword evidence="3 5" id="KW-1133">Transmembrane helix</keyword>
<reference evidence="6" key="1">
    <citation type="submission" date="2022-10" db="EMBL/GenBank/DDBJ databases">
        <title>Tapping the CABI collections for fungal endophytes: first genome assemblies for Collariella, Neodidymelliopsis, Ascochyta clinopodiicola, Didymella pomorum, Didymosphaeria variabile, Neocosmospora piperis and Neocucurbitaria cava.</title>
        <authorList>
            <person name="Hill R."/>
        </authorList>
    </citation>
    <scope>NUCLEOTIDE SEQUENCE</scope>
    <source>
        <strain evidence="6">IMI 355091</strain>
    </source>
</reference>
<dbReference type="GO" id="GO:0005351">
    <property type="term" value="F:carbohydrate:proton symporter activity"/>
    <property type="evidence" value="ECO:0007669"/>
    <property type="project" value="TreeGrafter"/>
</dbReference>
<evidence type="ECO:0000256" key="2">
    <source>
        <dbReference type="ARBA" id="ARBA00022692"/>
    </source>
</evidence>
<dbReference type="AlphaFoldDB" id="A0A9W9D1Z9"/>
<name>A0A9W9D1Z9_9PLEO</name>
<dbReference type="Gene3D" id="1.20.1250.20">
    <property type="entry name" value="MFS general substrate transporter like domains"/>
    <property type="match status" value="2"/>
</dbReference>
<proteinExistence type="predicted"/>
<evidence type="ECO:0000313" key="7">
    <source>
        <dbReference type="Proteomes" id="UP001140510"/>
    </source>
</evidence>
<dbReference type="PANTHER" id="PTHR48022">
    <property type="entry name" value="PLASTIDIC GLUCOSE TRANSPORTER 4"/>
    <property type="match status" value="1"/>
</dbReference>
<dbReference type="InterPro" id="IPR005828">
    <property type="entry name" value="MFS_sugar_transport-like"/>
</dbReference>
<gene>
    <name evidence="6" type="ORF">N0V91_010509</name>
</gene>
<feature type="transmembrane region" description="Helical" evidence="5">
    <location>
        <begin position="81"/>
        <end position="101"/>
    </location>
</feature>
<feature type="transmembrane region" description="Helical" evidence="5">
    <location>
        <begin position="51"/>
        <end position="74"/>
    </location>
</feature>
<evidence type="ECO:0000256" key="3">
    <source>
        <dbReference type="ARBA" id="ARBA00022989"/>
    </source>
</evidence>
<keyword evidence="4 5" id="KW-0472">Membrane</keyword>